<dbReference type="InterPro" id="IPR037505">
    <property type="entry name" value="pH-resp_palC"/>
</dbReference>
<dbReference type="Pfam" id="PF16884">
    <property type="entry name" value="ADH_N_2"/>
    <property type="match status" value="1"/>
</dbReference>
<keyword evidence="5" id="KW-1133">Transmembrane helix</keyword>
<feature type="compositionally biased region" description="Basic and acidic residues" evidence="4">
    <location>
        <begin position="1011"/>
        <end position="1023"/>
    </location>
</feature>
<dbReference type="GO" id="GO:0005886">
    <property type="term" value="C:plasma membrane"/>
    <property type="evidence" value="ECO:0007669"/>
    <property type="project" value="TreeGrafter"/>
</dbReference>
<dbReference type="SMART" id="SM00829">
    <property type="entry name" value="PKS_ER"/>
    <property type="match status" value="1"/>
</dbReference>
<dbReference type="AlphaFoldDB" id="A0AAN6JA41"/>
<evidence type="ECO:0000313" key="7">
    <source>
        <dbReference type="EMBL" id="KAK0317046.1"/>
    </source>
</evidence>
<keyword evidence="5" id="KW-0472">Membrane</keyword>
<feature type="compositionally biased region" description="Low complexity" evidence="4">
    <location>
        <begin position="827"/>
        <end position="836"/>
    </location>
</feature>
<dbReference type="PROSITE" id="PS51180">
    <property type="entry name" value="BRO1"/>
    <property type="match status" value="1"/>
</dbReference>
<dbReference type="PANTHER" id="PTHR40463:SF1">
    <property type="entry name" value="PH-RESPONSE REGULATOR PROTEIN PALC"/>
    <property type="match status" value="1"/>
</dbReference>
<dbReference type="InterPro" id="IPR038499">
    <property type="entry name" value="BRO1_sf"/>
</dbReference>
<dbReference type="SUPFAM" id="SSF51735">
    <property type="entry name" value="NAD(P)-binding Rossmann-fold domains"/>
    <property type="match status" value="1"/>
</dbReference>
<feature type="compositionally biased region" description="Basic and acidic residues" evidence="4">
    <location>
        <begin position="1032"/>
        <end position="1044"/>
    </location>
</feature>
<dbReference type="FunFam" id="3.40.50.720:FF:000121">
    <property type="entry name" value="Prostaglandin reductase 2"/>
    <property type="match status" value="1"/>
</dbReference>
<evidence type="ECO:0000256" key="5">
    <source>
        <dbReference type="SAM" id="Phobius"/>
    </source>
</evidence>
<comment type="caution">
    <text evidence="7">The sequence shown here is derived from an EMBL/GenBank/DDBJ whole genome shotgun (WGS) entry which is preliminary data.</text>
</comment>
<reference evidence="7" key="1">
    <citation type="submission" date="2021-12" db="EMBL/GenBank/DDBJ databases">
        <title>Black yeast isolated from Biological Soil Crust.</title>
        <authorList>
            <person name="Kurbessoian T."/>
        </authorList>
    </citation>
    <scope>NUCLEOTIDE SEQUENCE</scope>
    <source>
        <strain evidence="7">CCFEE 5208</strain>
    </source>
</reference>
<dbReference type="InterPro" id="IPR041694">
    <property type="entry name" value="ADH_N_2"/>
</dbReference>
<dbReference type="PANTHER" id="PTHR40463">
    <property type="entry name" value="PH-RESPONSE REGULATOR PROTEIN PALC"/>
    <property type="match status" value="1"/>
</dbReference>
<feature type="transmembrane region" description="Helical" evidence="5">
    <location>
        <begin position="981"/>
        <end position="1000"/>
    </location>
</feature>
<dbReference type="Proteomes" id="UP001168146">
    <property type="component" value="Unassembled WGS sequence"/>
</dbReference>
<dbReference type="CDD" id="cd05288">
    <property type="entry name" value="PGDH"/>
    <property type="match status" value="1"/>
</dbReference>
<evidence type="ECO:0000256" key="4">
    <source>
        <dbReference type="SAM" id="MobiDB-lite"/>
    </source>
</evidence>
<evidence type="ECO:0000259" key="6">
    <source>
        <dbReference type="PROSITE" id="PS51180"/>
    </source>
</evidence>
<dbReference type="InterPro" id="IPR036291">
    <property type="entry name" value="NAD(P)-bd_dom_sf"/>
</dbReference>
<dbReference type="InterPro" id="IPR011032">
    <property type="entry name" value="GroES-like_sf"/>
</dbReference>
<keyword evidence="5" id="KW-0812">Transmembrane</keyword>
<feature type="region of interest" description="Disordered" evidence="4">
    <location>
        <begin position="818"/>
        <end position="846"/>
    </location>
</feature>
<feature type="domain" description="BRO1" evidence="6">
    <location>
        <begin position="1"/>
        <end position="588"/>
    </location>
</feature>
<keyword evidence="3" id="KW-0560">Oxidoreductase</keyword>
<dbReference type="Gene3D" id="3.40.50.720">
    <property type="entry name" value="NAD(P)-binding Rossmann-like Domain"/>
    <property type="match status" value="1"/>
</dbReference>
<dbReference type="InterPro" id="IPR020843">
    <property type="entry name" value="ER"/>
</dbReference>
<feature type="region of interest" description="Disordered" evidence="4">
    <location>
        <begin position="1002"/>
        <end position="1044"/>
    </location>
</feature>
<dbReference type="GO" id="GO:0016491">
    <property type="term" value="F:oxidoreductase activity"/>
    <property type="evidence" value="ECO:0007669"/>
    <property type="project" value="UniProtKB-KW"/>
</dbReference>
<evidence type="ECO:0000256" key="2">
    <source>
        <dbReference type="ARBA" id="ARBA00022193"/>
    </source>
</evidence>
<dbReference type="Gene3D" id="1.25.40.280">
    <property type="entry name" value="alix/aip1 like domains"/>
    <property type="match status" value="1"/>
</dbReference>
<feature type="region of interest" description="Disordered" evidence="4">
    <location>
        <begin position="431"/>
        <end position="456"/>
    </location>
</feature>
<dbReference type="SUPFAM" id="SSF50129">
    <property type="entry name" value="GroES-like"/>
    <property type="match status" value="1"/>
</dbReference>
<comment type="similarity">
    <text evidence="1">Belongs to the palC family.</text>
</comment>
<dbReference type="Pfam" id="PF00107">
    <property type="entry name" value="ADH_zinc_N"/>
    <property type="match status" value="1"/>
</dbReference>
<gene>
    <name evidence="7" type="ORF">LTR82_011915</name>
</gene>
<accession>A0AAN6JA41</accession>
<protein>
    <recommendedName>
        <fullName evidence="2">pH-response regulator protein palC</fullName>
    </recommendedName>
</protein>
<sequence>MPFHFALPTTSSVLLSSFVESATHPSLPLAATTKRSVLKDALKRHKRLAPRDTTAHLPIVQNAVFNYAPYLLALYSASGLRDVGTERVDLYVRRPLEVEWRSTLSATLPGREPQRPKLIGLHHEVAFVLSTLAYSHSLLARSQLRMLHDATMMSNEQRTGAITAAMKHLLEAHSIHKYLLGLPSISASKDAPPDIQPSTISALAALALAEATLLVVSKDDPYAAVVSDDRNESNRDWMFKAPSIPKVRAHLYARLCLAAAEHAGQAQGLLGPGKIDADLVKYVADLRRAARGKAARFLAIDAELTGKTGEGLAWLQGARRELGLASELKDGQRKGFKGLKQSWQERREDKRLEKGGEWGMDGGKLEEARVIEMLEAKWDKENSTINTQLVPPWEPLLASMPSGREYHSPQPYQPPQLDVQTLALMRAPPDPSETVFRGDEEDSGGEEYGGSTNEPCSTMVKTRQWLLAKKATDLPTYEGNSPNFKLTETELPDPKDDELLVKPIYLSNDPAQRGWISTEADPHRLYVPPVQEGKPMRARGLCEIVESKSSKHSKGDIVFANCGWSEYFVVPASECQPAPDLGNGLSRTLYLSAFGTTAMTAYFGLTEVVNIKKEDIVVISGAAGATGSMCVQIARKLVGCKRVIGIAGSDSKCKWVEKLGADVCLNYKSSSFAEDFRKETTGPENFVDVYFDNVGGEILDLVLTRMARYGRIASCGAIANYNTTSDKATGLKNWFEVIQMRLQIKGFIVLDYIKDWPKATNILKNMLKEGKLEIEGGEHIVETKFEDIPKTWLMLFDGSNQGKLITALNFEDSKAQPVVPLNHPERSTSTYTMSTSRNPRQSAADARFKPARQAKTFKATIDSNFKLLQDPKALKKLAKSKADPEPGNENLLTIIRCQIAIDKYAVDHPFQRNWEKANVYADAMKKLNPIDMKNVLMAYIEKYQVALLNLGTAQPHADANPSDTSKKSCTRKRKANNSSSLLVPVVSTAVASPLALAASITKQRRMRKRRNAADIETESRSEDEAVIDSDLEDGRNAWESEDRGVIDDDLEDGRSAWESGTVMHRVRNHVNAGVHTKKTKAPYSAKAQEKQKIDAQKTLAIDLANELQQRFNRIAGAARAETSYEGFGGVTRD</sequence>
<feature type="region of interest" description="Disordered" evidence="4">
    <location>
        <begin position="954"/>
        <end position="975"/>
    </location>
</feature>
<dbReference type="InterPro" id="IPR004328">
    <property type="entry name" value="BRO1_dom"/>
</dbReference>
<proteinExistence type="inferred from homology"/>
<dbReference type="Gene3D" id="3.90.180.10">
    <property type="entry name" value="Medium-chain alcohol dehydrogenases, catalytic domain"/>
    <property type="match status" value="1"/>
</dbReference>
<evidence type="ECO:0000256" key="1">
    <source>
        <dbReference type="ARBA" id="ARBA00010997"/>
    </source>
</evidence>
<dbReference type="SMART" id="SM01041">
    <property type="entry name" value="BRO1"/>
    <property type="match status" value="1"/>
</dbReference>
<organism evidence="7 8">
    <name type="scientific">Friedmanniomyces endolithicus</name>
    <dbReference type="NCBI Taxonomy" id="329885"/>
    <lineage>
        <taxon>Eukaryota</taxon>
        <taxon>Fungi</taxon>
        <taxon>Dikarya</taxon>
        <taxon>Ascomycota</taxon>
        <taxon>Pezizomycotina</taxon>
        <taxon>Dothideomycetes</taxon>
        <taxon>Dothideomycetidae</taxon>
        <taxon>Mycosphaerellales</taxon>
        <taxon>Teratosphaeriaceae</taxon>
        <taxon>Friedmanniomyces</taxon>
    </lineage>
</organism>
<dbReference type="EMBL" id="JASUXU010000046">
    <property type="protein sequence ID" value="KAK0317046.1"/>
    <property type="molecule type" value="Genomic_DNA"/>
</dbReference>
<evidence type="ECO:0000313" key="8">
    <source>
        <dbReference type="Proteomes" id="UP001168146"/>
    </source>
</evidence>
<evidence type="ECO:0000256" key="3">
    <source>
        <dbReference type="ARBA" id="ARBA00023002"/>
    </source>
</evidence>
<dbReference type="InterPro" id="IPR013149">
    <property type="entry name" value="ADH-like_C"/>
</dbReference>
<name>A0AAN6JA41_9PEZI</name>
<dbReference type="GO" id="GO:0071467">
    <property type="term" value="P:cellular response to pH"/>
    <property type="evidence" value="ECO:0007669"/>
    <property type="project" value="InterPro"/>
</dbReference>